<feature type="compositionally biased region" description="Basic and acidic residues" evidence="1">
    <location>
        <begin position="117"/>
        <end position="129"/>
    </location>
</feature>
<dbReference type="Proteomes" id="UP000593564">
    <property type="component" value="Unassembled WGS sequence"/>
</dbReference>
<organism evidence="2 3">
    <name type="scientific">Camellia sinensis</name>
    <name type="common">Tea plant</name>
    <name type="synonym">Thea sinensis</name>
    <dbReference type="NCBI Taxonomy" id="4442"/>
    <lineage>
        <taxon>Eukaryota</taxon>
        <taxon>Viridiplantae</taxon>
        <taxon>Streptophyta</taxon>
        <taxon>Embryophyta</taxon>
        <taxon>Tracheophyta</taxon>
        <taxon>Spermatophyta</taxon>
        <taxon>Magnoliopsida</taxon>
        <taxon>eudicotyledons</taxon>
        <taxon>Gunneridae</taxon>
        <taxon>Pentapetalae</taxon>
        <taxon>asterids</taxon>
        <taxon>Ericales</taxon>
        <taxon>Theaceae</taxon>
        <taxon>Camellia</taxon>
    </lineage>
</organism>
<reference evidence="3" key="1">
    <citation type="journal article" date="2020" name="Nat. Commun.">
        <title>Genome assembly of wild tea tree DASZ reveals pedigree and selection history of tea varieties.</title>
        <authorList>
            <person name="Zhang W."/>
            <person name="Zhang Y."/>
            <person name="Qiu H."/>
            <person name="Guo Y."/>
            <person name="Wan H."/>
            <person name="Zhang X."/>
            <person name="Scossa F."/>
            <person name="Alseekh S."/>
            <person name="Zhang Q."/>
            <person name="Wang P."/>
            <person name="Xu L."/>
            <person name="Schmidt M.H."/>
            <person name="Jia X."/>
            <person name="Li D."/>
            <person name="Zhu A."/>
            <person name="Guo F."/>
            <person name="Chen W."/>
            <person name="Ni D."/>
            <person name="Usadel B."/>
            <person name="Fernie A.R."/>
            <person name="Wen W."/>
        </authorList>
    </citation>
    <scope>NUCLEOTIDE SEQUENCE [LARGE SCALE GENOMIC DNA]</scope>
    <source>
        <strain evidence="3">cv. G240</strain>
    </source>
</reference>
<gene>
    <name evidence="2" type="ORF">HYC85_026010</name>
</gene>
<comment type="caution">
    <text evidence="2">The sequence shown here is derived from an EMBL/GenBank/DDBJ whole genome shotgun (WGS) entry which is preliminary data.</text>
</comment>
<keyword evidence="3" id="KW-1185">Reference proteome</keyword>
<protein>
    <submittedName>
        <fullName evidence="2">Uncharacterized protein</fullName>
    </submittedName>
</protein>
<accession>A0A7J7G4F6</accession>
<reference evidence="2 3" key="2">
    <citation type="submission" date="2020-07" db="EMBL/GenBank/DDBJ databases">
        <title>Genome assembly of wild tea tree DASZ reveals pedigree and selection history of tea varieties.</title>
        <authorList>
            <person name="Zhang W."/>
        </authorList>
    </citation>
    <scope>NUCLEOTIDE SEQUENCE [LARGE SCALE GENOMIC DNA]</scope>
    <source>
        <strain evidence="3">cv. G240</strain>
        <tissue evidence="2">Leaf</tissue>
    </source>
</reference>
<evidence type="ECO:0000313" key="3">
    <source>
        <dbReference type="Proteomes" id="UP000593564"/>
    </source>
</evidence>
<evidence type="ECO:0000313" key="2">
    <source>
        <dbReference type="EMBL" id="KAF5934881.1"/>
    </source>
</evidence>
<dbReference type="EMBL" id="JACBKZ010000013">
    <property type="protein sequence ID" value="KAF5934881.1"/>
    <property type="molecule type" value="Genomic_DNA"/>
</dbReference>
<dbReference type="AlphaFoldDB" id="A0A7J7G4F6"/>
<proteinExistence type="predicted"/>
<evidence type="ECO:0000256" key="1">
    <source>
        <dbReference type="SAM" id="MobiDB-lite"/>
    </source>
</evidence>
<feature type="region of interest" description="Disordered" evidence="1">
    <location>
        <begin position="93"/>
        <end position="129"/>
    </location>
</feature>
<sequence>MPSKQSPNLTILKIPNLHSPIPRRRHNRRLKIIRAKSNTTDPIGMSITILNRVLTLAQSAPQLDRAVSGSRDDLAIIEGESDGEDIFGVADEVASSDASGEVPEAESGHRLRGRTQKGRDGLRNKERGH</sequence>
<name>A0A7J7G4F6_CAMSI</name>